<feature type="transmembrane region" description="Helical" evidence="1">
    <location>
        <begin position="123"/>
        <end position="146"/>
    </location>
</feature>
<keyword evidence="1" id="KW-1133">Transmembrane helix</keyword>
<keyword evidence="1" id="KW-0812">Transmembrane</keyword>
<evidence type="ECO:0000256" key="1">
    <source>
        <dbReference type="SAM" id="Phobius"/>
    </source>
</evidence>
<sequence>MIGLIIAIIAFNFFAFKTNKRLNSIEIVCIWTFTIAFQNIFDLFIDMKYHAYWYISSGVDWKALPAHTILLPPVNMMFLNWFPFKAKMINRIFYMCIFVIGILIYELITLLPEPWGYFHYKWWSLWHSAIVDPILLLILLGYYKWICRLERNSLKR</sequence>
<proteinExistence type="predicted"/>
<keyword evidence="3" id="KW-1185">Reference proteome</keyword>
<comment type="caution">
    <text evidence="2">The sequence shown here is derived from an EMBL/GenBank/DDBJ whole genome shotgun (WGS) entry which is preliminary data.</text>
</comment>
<accession>A0A561CQH9</accession>
<reference evidence="2 3" key="1">
    <citation type="submission" date="2019-06" db="EMBL/GenBank/DDBJ databases">
        <title>Sorghum-associated microbial communities from plants grown in Nebraska, USA.</title>
        <authorList>
            <person name="Schachtman D."/>
        </authorList>
    </citation>
    <scope>NUCLEOTIDE SEQUENCE [LARGE SCALE GENOMIC DNA]</scope>
    <source>
        <strain evidence="2 3">2482</strain>
    </source>
</reference>
<protein>
    <submittedName>
        <fullName evidence="2">Uncharacterized protein</fullName>
    </submittedName>
</protein>
<keyword evidence="1" id="KW-0472">Membrane</keyword>
<evidence type="ECO:0000313" key="2">
    <source>
        <dbReference type="EMBL" id="TWD93493.1"/>
    </source>
</evidence>
<dbReference type="EMBL" id="VIVN01000015">
    <property type="protein sequence ID" value="TWD93493.1"/>
    <property type="molecule type" value="Genomic_DNA"/>
</dbReference>
<gene>
    <name evidence="2" type="ORF">FB550_115137</name>
</gene>
<dbReference type="AlphaFoldDB" id="A0A561CQH9"/>
<organism evidence="2 3">
    <name type="scientific">Neobacillus bataviensis</name>
    <dbReference type="NCBI Taxonomy" id="220685"/>
    <lineage>
        <taxon>Bacteria</taxon>
        <taxon>Bacillati</taxon>
        <taxon>Bacillota</taxon>
        <taxon>Bacilli</taxon>
        <taxon>Bacillales</taxon>
        <taxon>Bacillaceae</taxon>
        <taxon>Neobacillus</taxon>
    </lineage>
</organism>
<evidence type="ECO:0000313" key="3">
    <source>
        <dbReference type="Proteomes" id="UP000319671"/>
    </source>
</evidence>
<dbReference type="Proteomes" id="UP000319671">
    <property type="component" value="Unassembled WGS sequence"/>
</dbReference>
<dbReference type="RefSeq" id="WP_144567640.1">
    <property type="nucleotide sequence ID" value="NZ_VIVN01000015.1"/>
</dbReference>
<feature type="transmembrane region" description="Helical" evidence="1">
    <location>
        <begin position="92"/>
        <end position="111"/>
    </location>
</feature>
<name>A0A561CQH9_9BACI</name>
<feature type="transmembrane region" description="Helical" evidence="1">
    <location>
        <begin position="25"/>
        <end position="45"/>
    </location>
</feature>